<evidence type="ECO:0000313" key="4">
    <source>
        <dbReference type="EMBL" id="KAK0622628.1"/>
    </source>
</evidence>
<dbReference type="GO" id="GO:0016787">
    <property type="term" value="F:hydrolase activity"/>
    <property type="evidence" value="ECO:0007669"/>
    <property type="project" value="UniProtKB-KW"/>
</dbReference>
<evidence type="ECO:0000313" key="5">
    <source>
        <dbReference type="Proteomes" id="UP001175000"/>
    </source>
</evidence>
<keyword evidence="4" id="KW-0378">Hydrolase</keyword>
<gene>
    <name evidence="4" type="ORF">B0T14DRAFT_514168</name>
</gene>
<comment type="caution">
    <text evidence="4">The sequence shown here is derived from an EMBL/GenBank/DDBJ whole genome shotgun (WGS) entry which is preliminary data.</text>
</comment>
<keyword evidence="2" id="KW-0472">Membrane</keyword>
<sequence>MEPSALRSTILAVCLSLGVPTVVYLGLLGAMIIAPAFQAHAIYLHKITLTWFKDLNVPEQFGFLHHQATPFYIPTSDGEKLHAWHILPLGAYISNQEALLSQGPEGGLVDNFEETLNFRLLRENPAARLVLYFHGTSGTMASGWRPDSYRSLYAADPVNTHILTFDYRGYGLSSGWPSEPGLITDALSVVDWAQRAAGIPPERIVVFGQSLGSAVAIALVQELVNPSRTPSNKVHFAGLVVTASFSDIAQLTATYRIGGFIPVLSPVARVPPLFNFFTKRLHSTWNNIQRLGDFIRSAERYHITLLHAEDDTDIPKEHSMRLFREAIRIADEASSADGKNSTRSELDDSSASALEQKIEERTDSRGQGGSVAVWPTPKGEIRMELLKYGVHDKIMSFPATGIAISRAFSSSMQGNER</sequence>
<feature type="domain" description="AB hydrolase-1" evidence="3">
    <location>
        <begin position="130"/>
        <end position="288"/>
    </location>
</feature>
<evidence type="ECO:0000256" key="1">
    <source>
        <dbReference type="SAM" id="MobiDB-lite"/>
    </source>
</evidence>
<proteinExistence type="predicted"/>
<dbReference type="InterPro" id="IPR000073">
    <property type="entry name" value="AB_hydrolase_1"/>
</dbReference>
<evidence type="ECO:0000259" key="3">
    <source>
        <dbReference type="Pfam" id="PF12697"/>
    </source>
</evidence>
<feature type="region of interest" description="Disordered" evidence="1">
    <location>
        <begin position="334"/>
        <end position="354"/>
    </location>
</feature>
<dbReference type="Pfam" id="PF12697">
    <property type="entry name" value="Abhydrolase_6"/>
    <property type="match status" value="1"/>
</dbReference>
<keyword evidence="2" id="KW-0812">Transmembrane</keyword>
<accession>A0AA40C358</accession>
<dbReference type="InterPro" id="IPR029058">
    <property type="entry name" value="AB_hydrolase_fold"/>
</dbReference>
<name>A0AA40C358_9PEZI</name>
<feature type="transmembrane region" description="Helical" evidence="2">
    <location>
        <begin position="12"/>
        <end position="37"/>
    </location>
</feature>
<keyword evidence="5" id="KW-1185">Reference proteome</keyword>
<reference evidence="4" key="1">
    <citation type="submission" date="2023-06" db="EMBL/GenBank/DDBJ databases">
        <title>Genome-scale phylogeny and comparative genomics of the fungal order Sordariales.</title>
        <authorList>
            <consortium name="Lawrence Berkeley National Laboratory"/>
            <person name="Hensen N."/>
            <person name="Bonometti L."/>
            <person name="Westerberg I."/>
            <person name="Brannstrom I.O."/>
            <person name="Guillou S."/>
            <person name="Cros-Aarteil S."/>
            <person name="Calhoun S."/>
            <person name="Haridas S."/>
            <person name="Kuo A."/>
            <person name="Mondo S."/>
            <person name="Pangilinan J."/>
            <person name="Riley R."/>
            <person name="Labutti K."/>
            <person name="Andreopoulos B."/>
            <person name="Lipzen A."/>
            <person name="Chen C."/>
            <person name="Yanf M."/>
            <person name="Daum C."/>
            <person name="Ng V."/>
            <person name="Clum A."/>
            <person name="Steindorff A."/>
            <person name="Ohm R."/>
            <person name="Martin F."/>
            <person name="Silar P."/>
            <person name="Natvig D."/>
            <person name="Lalanne C."/>
            <person name="Gautier V."/>
            <person name="Ament-Velasquez S.L."/>
            <person name="Kruys A."/>
            <person name="Hutchinson M.I."/>
            <person name="Powell A.J."/>
            <person name="Barry K."/>
            <person name="Miller A.N."/>
            <person name="Grigoriev I.V."/>
            <person name="Debuchy R."/>
            <person name="Gladieux P."/>
            <person name="Thoren M.H."/>
            <person name="Johannesson H."/>
        </authorList>
    </citation>
    <scope>NUCLEOTIDE SEQUENCE</scope>
    <source>
        <strain evidence="4">CBS 606.72</strain>
    </source>
</reference>
<dbReference type="EMBL" id="JAULSU010000003">
    <property type="protein sequence ID" value="KAK0622628.1"/>
    <property type="molecule type" value="Genomic_DNA"/>
</dbReference>
<dbReference type="PANTHER" id="PTHR12277">
    <property type="entry name" value="ALPHA/BETA HYDROLASE DOMAIN-CONTAINING PROTEIN"/>
    <property type="match status" value="1"/>
</dbReference>
<dbReference type="PANTHER" id="PTHR12277:SF81">
    <property type="entry name" value="PROTEIN ABHD13"/>
    <property type="match status" value="1"/>
</dbReference>
<dbReference type="Proteomes" id="UP001175000">
    <property type="component" value="Unassembled WGS sequence"/>
</dbReference>
<protein>
    <submittedName>
        <fullName evidence="4">Alpha/Beta hydrolase protein</fullName>
    </submittedName>
</protein>
<evidence type="ECO:0000256" key="2">
    <source>
        <dbReference type="SAM" id="Phobius"/>
    </source>
</evidence>
<organism evidence="4 5">
    <name type="scientific">Immersiella caudata</name>
    <dbReference type="NCBI Taxonomy" id="314043"/>
    <lineage>
        <taxon>Eukaryota</taxon>
        <taxon>Fungi</taxon>
        <taxon>Dikarya</taxon>
        <taxon>Ascomycota</taxon>
        <taxon>Pezizomycotina</taxon>
        <taxon>Sordariomycetes</taxon>
        <taxon>Sordariomycetidae</taxon>
        <taxon>Sordariales</taxon>
        <taxon>Lasiosphaeriaceae</taxon>
        <taxon>Immersiella</taxon>
    </lineage>
</organism>
<dbReference type="SUPFAM" id="SSF53474">
    <property type="entry name" value="alpha/beta-Hydrolases"/>
    <property type="match status" value="1"/>
</dbReference>
<keyword evidence="2" id="KW-1133">Transmembrane helix</keyword>
<dbReference type="AlphaFoldDB" id="A0AA40C358"/>
<dbReference type="Gene3D" id="3.40.50.1820">
    <property type="entry name" value="alpha/beta hydrolase"/>
    <property type="match status" value="1"/>
</dbReference>